<feature type="chain" id="PRO_5016155562" evidence="1">
    <location>
        <begin position="27"/>
        <end position="233"/>
    </location>
</feature>
<keyword evidence="4" id="KW-1185">Reference proteome</keyword>
<dbReference type="InterPro" id="IPR051532">
    <property type="entry name" value="Ester_Hydrolysis_Enzymes"/>
</dbReference>
<feature type="signal peptide" evidence="1">
    <location>
        <begin position="1"/>
        <end position="26"/>
    </location>
</feature>
<dbReference type="AlphaFoldDB" id="A0A2V1GYU5"/>
<dbReference type="PANTHER" id="PTHR30383:SF24">
    <property type="entry name" value="THIOESTERASE 1_PROTEASE 1_LYSOPHOSPHOLIPASE L1"/>
    <property type="match status" value="1"/>
</dbReference>
<dbReference type="OrthoDB" id="9786188at2"/>
<evidence type="ECO:0000313" key="3">
    <source>
        <dbReference type="EMBL" id="PVZ70527.1"/>
    </source>
</evidence>
<dbReference type="GO" id="GO:0004622">
    <property type="term" value="F:phosphatidylcholine lysophospholipase activity"/>
    <property type="evidence" value="ECO:0007669"/>
    <property type="project" value="TreeGrafter"/>
</dbReference>
<protein>
    <submittedName>
        <fullName evidence="3">Arylesterase</fullName>
    </submittedName>
</protein>
<evidence type="ECO:0000259" key="2">
    <source>
        <dbReference type="Pfam" id="PF13472"/>
    </source>
</evidence>
<dbReference type="Proteomes" id="UP000244906">
    <property type="component" value="Unassembled WGS sequence"/>
</dbReference>
<dbReference type="EMBL" id="QDDL01000002">
    <property type="protein sequence ID" value="PVZ70527.1"/>
    <property type="molecule type" value="Genomic_DNA"/>
</dbReference>
<dbReference type="InterPro" id="IPR013830">
    <property type="entry name" value="SGNH_hydro"/>
</dbReference>
<proteinExistence type="predicted"/>
<name>A0A2V1GYU5_9GAMM</name>
<dbReference type="PANTHER" id="PTHR30383">
    <property type="entry name" value="THIOESTERASE 1/PROTEASE 1/LYSOPHOSPHOLIPASE L1"/>
    <property type="match status" value="1"/>
</dbReference>
<feature type="domain" description="SGNH hydrolase-type esterase" evidence="2">
    <location>
        <begin position="57"/>
        <end position="215"/>
    </location>
</feature>
<sequence length="233" mass="25994">MVSLSARLFRFLLISLLLIGFNSAQAEISATPAKASFSEKGSLAKTSQQDQQKKLLVIGDSISAGYGIDQQKGWVVLLEKRIKSASLNWKVINASVSGDTTSGGLTRLSKALQRVKPDLLLIELGGNDGLRGTPTKLIKENLRQMIRQAQDRNVDVAILEMRIPPNYGRKYTEAFHNLYQKLANEEKISYIPFFLEQIALKPELMQADRIHPTEQAQPLMAESVFETIKPQLK</sequence>
<dbReference type="Pfam" id="PF13472">
    <property type="entry name" value="Lipase_GDSL_2"/>
    <property type="match status" value="1"/>
</dbReference>
<dbReference type="RefSeq" id="WP_116686599.1">
    <property type="nucleotide sequence ID" value="NZ_CAWNYD010000002.1"/>
</dbReference>
<organism evidence="3 4">
    <name type="scientific">Pelagibaculum spongiae</name>
    <dbReference type="NCBI Taxonomy" id="2080658"/>
    <lineage>
        <taxon>Bacteria</taxon>
        <taxon>Pseudomonadati</taxon>
        <taxon>Pseudomonadota</taxon>
        <taxon>Gammaproteobacteria</taxon>
        <taxon>Oceanospirillales</taxon>
        <taxon>Pelagibaculum</taxon>
    </lineage>
</organism>
<accession>A0A2V1GYU5</accession>
<comment type="caution">
    <text evidence="3">The sequence shown here is derived from an EMBL/GenBank/DDBJ whole genome shotgun (WGS) entry which is preliminary data.</text>
</comment>
<evidence type="ECO:0000313" key="4">
    <source>
        <dbReference type="Proteomes" id="UP000244906"/>
    </source>
</evidence>
<dbReference type="InterPro" id="IPR036514">
    <property type="entry name" value="SGNH_hydro_sf"/>
</dbReference>
<reference evidence="3 4" key="1">
    <citation type="submission" date="2018-04" db="EMBL/GenBank/DDBJ databases">
        <title>Thalassorhabdus spongiae gen. nov., sp. nov., isolated from a marine sponge in South-West Iceland.</title>
        <authorList>
            <person name="Knobloch S."/>
            <person name="Daussin A."/>
            <person name="Johannsson R."/>
            <person name="Marteinsson V.T."/>
        </authorList>
    </citation>
    <scope>NUCLEOTIDE SEQUENCE [LARGE SCALE GENOMIC DNA]</scope>
    <source>
        <strain evidence="3 4">Hp12</strain>
    </source>
</reference>
<dbReference type="SUPFAM" id="SSF52266">
    <property type="entry name" value="SGNH hydrolase"/>
    <property type="match status" value="1"/>
</dbReference>
<evidence type="ECO:0000256" key="1">
    <source>
        <dbReference type="SAM" id="SignalP"/>
    </source>
</evidence>
<keyword evidence="1" id="KW-0732">Signal</keyword>
<gene>
    <name evidence="3" type="ORF">DC094_08070</name>
</gene>
<dbReference type="CDD" id="cd01822">
    <property type="entry name" value="Lysophospholipase_L1_like"/>
    <property type="match status" value="1"/>
</dbReference>
<dbReference type="Gene3D" id="3.40.50.1110">
    <property type="entry name" value="SGNH hydrolase"/>
    <property type="match status" value="1"/>
</dbReference>